<sequence>MTVLAVTGAALAVPTPALAAPATLNPARFTLDQDFTAFTPALAALDTALAGRRRSVPQVMDAANRDRTALCNQSTWQALRDRSGADTIGFCWNDGDDATAQWYPQGLTTTREAVDGGHYAGRQLVASAAYHKGTGVTLDGRCPRDPEVPQSARLPIKGVRLSLVDWDADFANTYRHLLLVEPTVDSAGRGTYKPLLSSNGESLHAGGIGWYGQHLYVADTRGGFRVFDFERIYEVSTGLANAVGRQSDGSYHAFDYRYVMPQVGRVRPTGTNDLRFSFLTVDRGPAAANRALVVGEYAEDAATAATASRLVRFPLGADSKLTTGADGRTVTATAAWNTGYRQMQGVAAYNGKYWFGSSNGCRGGTVASHFGTLRHWNSGTGRTASYTWAFGPEDLSYWYDPTEGVADYLWTQTEYANHRVVVAVPQADWD</sequence>
<dbReference type="EMBL" id="JBCGDC010000046">
    <property type="protein sequence ID" value="MFB6394870.1"/>
    <property type="molecule type" value="Genomic_DNA"/>
</dbReference>
<proteinExistence type="predicted"/>
<reference evidence="2 3" key="1">
    <citation type="submission" date="2024-04" db="EMBL/GenBank/DDBJ databases">
        <title>Polymorphospora sp. isolated from Baiyangdian Lake in Xiong'an New Area.</title>
        <authorList>
            <person name="Zhang X."/>
            <person name="Liu J."/>
        </authorList>
    </citation>
    <scope>NUCLEOTIDE SEQUENCE [LARGE SCALE GENOMIC DNA]</scope>
    <source>
        <strain evidence="2 3">2-325</strain>
    </source>
</reference>
<organism evidence="2 3">
    <name type="scientific">Polymorphospora lycopeni</name>
    <dbReference type="NCBI Taxonomy" id="3140240"/>
    <lineage>
        <taxon>Bacteria</taxon>
        <taxon>Bacillati</taxon>
        <taxon>Actinomycetota</taxon>
        <taxon>Actinomycetes</taxon>
        <taxon>Micromonosporales</taxon>
        <taxon>Micromonosporaceae</taxon>
        <taxon>Polymorphospora</taxon>
    </lineage>
</organism>
<gene>
    <name evidence="2" type="ORF">AAFH96_17415</name>
</gene>
<comment type="caution">
    <text evidence="2">The sequence shown here is derived from an EMBL/GenBank/DDBJ whole genome shotgun (WGS) entry which is preliminary data.</text>
</comment>
<dbReference type="Proteomes" id="UP001582793">
    <property type="component" value="Unassembled WGS sequence"/>
</dbReference>
<evidence type="ECO:0008006" key="4">
    <source>
        <dbReference type="Google" id="ProtNLM"/>
    </source>
</evidence>
<accession>A0ABV5CS81</accession>
<name>A0ABV5CS81_9ACTN</name>
<protein>
    <recommendedName>
        <fullName evidence="4">Secreted protein</fullName>
    </recommendedName>
</protein>
<feature type="chain" id="PRO_5047223438" description="Secreted protein" evidence="1">
    <location>
        <begin position="20"/>
        <end position="430"/>
    </location>
</feature>
<keyword evidence="3" id="KW-1185">Reference proteome</keyword>
<evidence type="ECO:0000313" key="2">
    <source>
        <dbReference type="EMBL" id="MFB6394870.1"/>
    </source>
</evidence>
<dbReference type="RefSeq" id="WP_375734880.1">
    <property type="nucleotide sequence ID" value="NZ_JBCGDC010000046.1"/>
</dbReference>
<keyword evidence="1" id="KW-0732">Signal</keyword>
<feature type="signal peptide" evidence="1">
    <location>
        <begin position="1"/>
        <end position="19"/>
    </location>
</feature>
<evidence type="ECO:0000313" key="3">
    <source>
        <dbReference type="Proteomes" id="UP001582793"/>
    </source>
</evidence>
<evidence type="ECO:0000256" key="1">
    <source>
        <dbReference type="SAM" id="SignalP"/>
    </source>
</evidence>